<name>A0ACC0ZRF8_9ROSI</name>
<organism evidence="1 2">
    <name type="scientific">Pistacia atlantica</name>
    <dbReference type="NCBI Taxonomy" id="434234"/>
    <lineage>
        <taxon>Eukaryota</taxon>
        <taxon>Viridiplantae</taxon>
        <taxon>Streptophyta</taxon>
        <taxon>Embryophyta</taxon>
        <taxon>Tracheophyta</taxon>
        <taxon>Spermatophyta</taxon>
        <taxon>Magnoliopsida</taxon>
        <taxon>eudicotyledons</taxon>
        <taxon>Gunneridae</taxon>
        <taxon>Pentapetalae</taxon>
        <taxon>rosids</taxon>
        <taxon>malvids</taxon>
        <taxon>Sapindales</taxon>
        <taxon>Anacardiaceae</taxon>
        <taxon>Pistacia</taxon>
    </lineage>
</organism>
<keyword evidence="2" id="KW-1185">Reference proteome</keyword>
<dbReference type="Proteomes" id="UP001164250">
    <property type="component" value="Chromosome 15"/>
</dbReference>
<sequence length="142" mass="16019">MVVDRVLDRRVISSISALAITIANPTDLVKVRLQAKGKLPPGVPRRYSGALNAYDGAIIKVNELKCWNSACYPLFNHNDLGSFQSGCVECGFYKMSIMRYMRDIAENGLALLKNNFMGKEIYEDAKVDEVKVEWAMYETNFL</sequence>
<reference evidence="2" key="1">
    <citation type="journal article" date="2023" name="G3 (Bethesda)">
        <title>Genome assembly and association tests identify interacting loci associated with vigor, precocity, and sex in interspecific pistachio rootstocks.</title>
        <authorList>
            <person name="Palmer W."/>
            <person name="Jacygrad E."/>
            <person name="Sagayaradj S."/>
            <person name="Cavanaugh K."/>
            <person name="Han R."/>
            <person name="Bertier L."/>
            <person name="Beede B."/>
            <person name="Kafkas S."/>
            <person name="Golino D."/>
            <person name="Preece J."/>
            <person name="Michelmore R."/>
        </authorList>
    </citation>
    <scope>NUCLEOTIDE SEQUENCE [LARGE SCALE GENOMIC DNA]</scope>
</reference>
<evidence type="ECO:0000313" key="1">
    <source>
        <dbReference type="EMBL" id="KAJ0074710.1"/>
    </source>
</evidence>
<evidence type="ECO:0000313" key="2">
    <source>
        <dbReference type="Proteomes" id="UP001164250"/>
    </source>
</evidence>
<gene>
    <name evidence="1" type="ORF">Patl1_35112</name>
</gene>
<dbReference type="EMBL" id="CM047910">
    <property type="protein sequence ID" value="KAJ0074710.1"/>
    <property type="molecule type" value="Genomic_DNA"/>
</dbReference>
<protein>
    <submittedName>
        <fullName evidence="1">Uncharacterized protein</fullName>
    </submittedName>
</protein>
<accession>A0ACC0ZRF8</accession>
<comment type="caution">
    <text evidence="1">The sequence shown here is derived from an EMBL/GenBank/DDBJ whole genome shotgun (WGS) entry which is preliminary data.</text>
</comment>
<proteinExistence type="predicted"/>